<gene>
    <name evidence="2" type="ORF">NEDG_01615</name>
</gene>
<organism evidence="2 3">
    <name type="scientific">Nematocida displodere</name>
    <dbReference type="NCBI Taxonomy" id="1805483"/>
    <lineage>
        <taxon>Eukaryota</taxon>
        <taxon>Fungi</taxon>
        <taxon>Fungi incertae sedis</taxon>
        <taxon>Microsporidia</taxon>
        <taxon>Nematocida</taxon>
    </lineage>
</organism>
<dbReference type="Proteomes" id="UP000185944">
    <property type="component" value="Unassembled WGS sequence"/>
</dbReference>
<dbReference type="PROSITE" id="PS51722">
    <property type="entry name" value="G_TR_2"/>
    <property type="match status" value="1"/>
</dbReference>
<sequence>MDEEAAPFEYVVNVVAHVNHGKTTFMDNVLEHLGVLTKSMAGEARLLDSRKDELERGMTMKLSPVSVPLPGGRITFLDTPGHLEFNSLTLSTFVLCDVSVVVVDVMKGVTERLKGLVRRAIEKDTGLVLFINKVDLLFKLSIPVDEIYYRLEQILQEIESVAEGRVEWEGGSVLLGSARDNWAMSSSSDLSLILGKPVRSKLSMKKAVGLAKQLYGLTDQEAVSLAQRVGMQPKLNIRTKPTPKDLLAHVFRFFSEFKEAILKKGSSLQNIFISPPLHTLADVVGVICANTLADGIVTSIVRTISTKALSVGETVYVLEPGVAATPEPVTVTQIMRFAEESNDLTTGTGLVGVRGLECKKRGVIALAASNEAQSFMLSQNWVDFMPIFTDVVQVDNASKAEAVRRVSLLSRCEPGMFCSVTKHNEIIIKSDGQLQMDKVKTDLEGLRYTHREQSGQYLESVERGEGLIEFKDQRYHITFLHTPLGSSPPPNALQLYGRRCYATYPENLPNELKHSISSLLQNGPFLAERVDMVCVRVEGCAETCKCYKALEPSLLQEVYLQSTPRIIANHVFLLITIPNAYVKSATAAIARSPATIHASEEVGATFLFRVQSPVQEVRALTVALRTITKGDCDVLPDGPVFFALLDSPEYEQALSDAIRQEKGLFERETLD</sequence>
<dbReference type="Pfam" id="PF00009">
    <property type="entry name" value="GTP_EFTU"/>
    <property type="match status" value="1"/>
</dbReference>
<dbReference type="AlphaFoldDB" id="A0A177EJ96"/>
<dbReference type="PANTHER" id="PTHR42908:SF3">
    <property type="entry name" value="ELONGATION FACTOR-LIKE GTPASE 1"/>
    <property type="match status" value="1"/>
</dbReference>
<dbReference type="NCBIfam" id="TIGR00231">
    <property type="entry name" value="small_GTP"/>
    <property type="match status" value="1"/>
</dbReference>
<dbReference type="RefSeq" id="XP_067544923.1">
    <property type="nucleotide sequence ID" value="XM_067689033.1"/>
</dbReference>
<evidence type="ECO:0000313" key="2">
    <source>
        <dbReference type="EMBL" id="OAG31202.1"/>
    </source>
</evidence>
<dbReference type="GO" id="GO:0003746">
    <property type="term" value="F:translation elongation factor activity"/>
    <property type="evidence" value="ECO:0007669"/>
    <property type="project" value="TreeGrafter"/>
</dbReference>
<dbReference type="SUPFAM" id="SSF52540">
    <property type="entry name" value="P-loop containing nucleoside triphosphate hydrolases"/>
    <property type="match status" value="1"/>
</dbReference>
<dbReference type="GO" id="GO:0003924">
    <property type="term" value="F:GTPase activity"/>
    <property type="evidence" value="ECO:0007669"/>
    <property type="project" value="InterPro"/>
</dbReference>
<dbReference type="PANTHER" id="PTHR42908">
    <property type="entry name" value="TRANSLATION ELONGATION FACTOR-RELATED"/>
    <property type="match status" value="1"/>
</dbReference>
<evidence type="ECO:0000313" key="3">
    <source>
        <dbReference type="Proteomes" id="UP000185944"/>
    </source>
</evidence>
<proteinExistence type="predicted"/>
<feature type="domain" description="Tr-type G" evidence="1">
    <location>
        <begin position="7"/>
        <end position="201"/>
    </location>
</feature>
<dbReference type="InterPro" id="IPR005225">
    <property type="entry name" value="Small_GTP-bd"/>
</dbReference>
<dbReference type="GeneID" id="93647965"/>
<dbReference type="GO" id="GO:1990904">
    <property type="term" value="C:ribonucleoprotein complex"/>
    <property type="evidence" value="ECO:0007669"/>
    <property type="project" value="TreeGrafter"/>
</dbReference>
<comment type="caution">
    <text evidence="2">The sequence shown here is derived from an EMBL/GenBank/DDBJ whole genome shotgun (WGS) entry which is preliminary data.</text>
</comment>
<dbReference type="InterPro" id="IPR027417">
    <property type="entry name" value="P-loop_NTPase"/>
</dbReference>
<dbReference type="OrthoDB" id="364892at2759"/>
<dbReference type="STRING" id="1805483.A0A177EJ96"/>
<reference evidence="2 3" key="1">
    <citation type="submission" date="2016-02" db="EMBL/GenBank/DDBJ databases">
        <title>Discovery of a natural microsporidian pathogen with a broad tissue tropism in Caenorhabditis elegans.</title>
        <authorList>
            <person name="Luallen R.J."/>
            <person name="Reinke A.W."/>
            <person name="Tong L."/>
            <person name="Botts M.R."/>
            <person name="Felix M.-A."/>
            <person name="Troemel E.R."/>
        </authorList>
    </citation>
    <scope>NUCLEOTIDE SEQUENCE [LARGE SCALE GENOMIC DNA]</scope>
    <source>
        <strain evidence="2 3">JUm2807</strain>
    </source>
</reference>
<dbReference type="PRINTS" id="PR00315">
    <property type="entry name" value="ELONGATNFCT"/>
</dbReference>
<accession>A0A177EJ96</accession>
<protein>
    <recommendedName>
        <fullName evidence="1">Tr-type G domain-containing protein</fullName>
    </recommendedName>
</protein>
<dbReference type="VEuPathDB" id="MicrosporidiaDB:NEDG_01615"/>
<dbReference type="GO" id="GO:0005525">
    <property type="term" value="F:GTP binding"/>
    <property type="evidence" value="ECO:0007669"/>
    <property type="project" value="InterPro"/>
</dbReference>
<dbReference type="InterPro" id="IPR000795">
    <property type="entry name" value="T_Tr_GTP-bd_dom"/>
</dbReference>
<keyword evidence="3" id="KW-1185">Reference proteome</keyword>
<dbReference type="GO" id="GO:0005829">
    <property type="term" value="C:cytosol"/>
    <property type="evidence" value="ECO:0007669"/>
    <property type="project" value="TreeGrafter"/>
</dbReference>
<name>A0A177EJ96_9MICR</name>
<dbReference type="Gene3D" id="3.40.50.300">
    <property type="entry name" value="P-loop containing nucleotide triphosphate hydrolases"/>
    <property type="match status" value="1"/>
</dbReference>
<evidence type="ECO:0000259" key="1">
    <source>
        <dbReference type="PROSITE" id="PS51722"/>
    </source>
</evidence>
<dbReference type="EMBL" id="LTDL01000021">
    <property type="protein sequence ID" value="OAG31202.1"/>
    <property type="molecule type" value="Genomic_DNA"/>
</dbReference>